<accession>A0A8J4EVG5</accession>
<dbReference type="Gene3D" id="2.170.270.10">
    <property type="entry name" value="SET domain"/>
    <property type="match status" value="1"/>
</dbReference>
<evidence type="ECO:0000313" key="3">
    <source>
        <dbReference type="EMBL" id="GIL48646.1"/>
    </source>
</evidence>
<dbReference type="Pfam" id="PF00856">
    <property type="entry name" value="SET"/>
    <property type="match status" value="1"/>
</dbReference>
<keyword evidence="4" id="KW-1185">Reference proteome</keyword>
<organism evidence="3 4">
    <name type="scientific">Volvox africanus</name>
    <dbReference type="NCBI Taxonomy" id="51714"/>
    <lineage>
        <taxon>Eukaryota</taxon>
        <taxon>Viridiplantae</taxon>
        <taxon>Chlorophyta</taxon>
        <taxon>core chlorophytes</taxon>
        <taxon>Chlorophyceae</taxon>
        <taxon>CS clade</taxon>
        <taxon>Chlamydomonadales</taxon>
        <taxon>Volvocaceae</taxon>
        <taxon>Volvox</taxon>
    </lineage>
</organism>
<gene>
    <name evidence="3" type="ORF">Vafri_5121</name>
</gene>
<feature type="domain" description="SET" evidence="2">
    <location>
        <begin position="196"/>
        <end position="641"/>
    </location>
</feature>
<evidence type="ECO:0000259" key="2">
    <source>
        <dbReference type="PROSITE" id="PS50280"/>
    </source>
</evidence>
<dbReference type="PANTHER" id="PTHR12197:SF251">
    <property type="entry name" value="EG:BACR7C10.4 PROTEIN"/>
    <property type="match status" value="1"/>
</dbReference>
<feature type="compositionally biased region" description="Polar residues" evidence="1">
    <location>
        <begin position="133"/>
        <end position="152"/>
    </location>
</feature>
<dbReference type="GO" id="GO:0005634">
    <property type="term" value="C:nucleus"/>
    <property type="evidence" value="ECO:0007669"/>
    <property type="project" value="TreeGrafter"/>
</dbReference>
<feature type="compositionally biased region" description="Acidic residues" evidence="1">
    <location>
        <begin position="513"/>
        <end position="524"/>
    </location>
</feature>
<dbReference type="EMBL" id="BNCO01000006">
    <property type="protein sequence ID" value="GIL48646.1"/>
    <property type="molecule type" value="Genomic_DNA"/>
</dbReference>
<sequence length="684" mass="71767">SHVFLRMQPVVGVVRCAACHNRNAFALSSCLAYAATLGTRSTINAESKASVWDWLSFLGCALDRDNTTSAGPGRQPQRHQGYLPQSACCGWGDGGGVDGGVLATLLSQRRFSTMLAGFSTADAGNAAPAGASVSDSTTQGSAKATTSTSALPQTDPCGSEPQLQPSGEQALLLGLAPTPHPPPSAAELLAPMLERKPFTVAKIPGRGRGLLASRAIPRGEVVQREAPLLAFPELGGTHAVCYHCLSPLALSSSPVRHPGPNGRRFCCDACMEAALGQYLEVEEATAAAAAAAATRASSRSNSSSDGDGGNTLVGGSFAQLYEQCRQHRERFPLMAARLAFMEVSEAVRRYLVTKLLVSGPCGHSGNRATTSATGAAADVPPSTRVSATPVSDRNGDGRAAARGDPLRGFHVLCFANMAPPFPAPWVEQHGLLAAALHDLAMDRKALRNLALAMGARPGRGTRRKYVGTQATEGDRFVGWRQMLQRDNQKQQPGGRVEMGPRDGAAAAAPAAVAEEEEEEEDEGEEEALLQGLAWAVSAAVEERLNVEWFVGVMSRLHLNVFQVHNPLAGADPSDLAAAAAALVSDTAGGASSGSAVYLLASLFNHSCEPTLELSFPGLDGTAAFTAARDIAPGEELCVSYLDIGLPVHVRRQHLEWSYGFVCGCPRCREEEEVQETGVDKAGRS</sequence>
<protein>
    <recommendedName>
        <fullName evidence="2">SET domain-containing protein</fullName>
    </recommendedName>
</protein>
<reference evidence="3" key="1">
    <citation type="journal article" date="2021" name="Proc. Natl. Acad. Sci. U.S.A.">
        <title>Three genomes in the algal genus Volvox reveal the fate of a haploid sex-determining region after a transition to homothallism.</title>
        <authorList>
            <person name="Yamamoto K."/>
            <person name="Hamaji T."/>
            <person name="Kawai-Toyooka H."/>
            <person name="Matsuzaki R."/>
            <person name="Takahashi F."/>
            <person name="Nishimura Y."/>
            <person name="Kawachi M."/>
            <person name="Noguchi H."/>
            <person name="Minakuchi Y."/>
            <person name="Umen J.G."/>
            <person name="Toyoda A."/>
            <person name="Nozaki H."/>
        </authorList>
    </citation>
    <scope>NUCLEOTIDE SEQUENCE</scope>
    <source>
        <strain evidence="3">NIES-3780</strain>
    </source>
</reference>
<feature type="compositionally biased region" description="Low complexity" evidence="1">
    <location>
        <begin position="503"/>
        <end position="512"/>
    </location>
</feature>
<dbReference type="AlphaFoldDB" id="A0A8J4EVG5"/>
<dbReference type="SUPFAM" id="SSF82199">
    <property type="entry name" value="SET domain"/>
    <property type="match status" value="1"/>
</dbReference>
<comment type="caution">
    <text evidence="3">The sequence shown here is derived from an EMBL/GenBank/DDBJ whole genome shotgun (WGS) entry which is preliminary data.</text>
</comment>
<evidence type="ECO:0000313" key="4">
    <source>
        <dbReference type="Proteomes" id="UP000747399"/>
    </source>
</evidence>
<dbReference type="Proteomes" id="UP000747399">
    <property type="component" value="Unassembled WGS sequence"/>
</dbReference>
<evidence type="ECO:0000256" key="1">
    <source>
        <dbReference type="SAM" id="MobiDB-lite"/>
    </source>
</evidence>
<name>A0A8J4EVG5_9CHLO</name>
<dbReference type="InterPro" id="IPR046341">
    <property type="entry name" value="SET_dom_sf"/>
</dbReference>
<dbReference type="CDD" id="cd20071">
    <property type="entry name" value="SET_SMYD"/>
    <property type="match status" value="1"/>
</dbReference>
<dbReference type="InterPro" id="IPR050869">
    <property type="entry name" value="H3K4_H4K5_MeTrfase"/>
</dbReference>
<feature type="region of interest" description="Disordered" evidence="1">
    <location>
        <begin position="483"/>
        <end position="524"/>
    </location>
</feature>
<dbReference type="SMART" id="SM00317">
    <property type="entry name" value="SET"/>
    <property type="match status" value="1"/>
</dbReference>
<dbReference type="PROSITE" id="PS50280">
    <property type="entry name" value="SET"/>
    <property type="match status" value="1"/>
</dbReference>
<feature type="region of interest" description="Disordered" evidence="1">
    <location>
        <begin position="125"/>
        <end position="165"/>
    </location>
</feature>
<feature type="non-terminal residue" evidence="3">
    <location>
        <position position="684"/>
    </location>
</feature>
<feature type="region of interest" description="Disordered" evidence="1">
    <location>
        <begin position="366"/>
        <end position="398"/>
    </location>
</feature>
<dbReference type="InterPro" id="IPR001214">
    <property type="entry name" value="SET_dom"/>
</dbReference>
<dbReference type="PANTHER" id="PTHR12197">
    <property type="entry name" value="HISTONE-LYSINE N-METHYLTRANSFERASE SMYD"/>
    <property type="match status" value="1"/>
</dbReference>
<proteinExistence type="predicted"/>